<comment type="caution">
    <text evidence="3">The sequence shown here is derived from an EMBL/GenBank/DDBJ whole genome shotgun (WGS) entry which is preliminary data.</text>
</comment>
<feature type="region of interest" description="Disordered" evidence="1">
    <location>
        <begin position="2538"/>
        <end position="2562"/>
    </location>
</feature>
<evidence type="ECO:0000256" key="1">
    <source>
        <dbReference type="SAM" id="MobiDB-lite"/>
    </source>
</evidence>
<feature type="region of interest" description="Disordered" evidence="1">
    <location>
        <begin position="328"/>
        <end position="519"/>
    </location>
</feature>
<feature type="signal peptide" evidence="2">
    <location>
        <begin position="1"/>
        <end position="20"/>
    </location>
</feature>
<feature type="region of interest" description="Disordered" evidence="1">
    <location>
        <begin position="1201"/>
        <end position="1242"/>
    </location>
</feature>
<reference evidence="3 4" key="1">
    <citation type="submission" date="2019-07" db="EMBL/GenBank/DDBJ databases">
        <title>Genomes of Cafeteria roenbergensis.</title>
        <authorList>
            <person name="Fischer M.G."/>
            <person name="Hackl T."/>
            <person name="Roman M."/>
        </authorList>
    </citation>
    <scope>NUCLEOTIDE SEQUENCE [LARGE SCALE GENOMIC DNA]</scope>
    <source>
        <strain evidence="3 4">RCC970-E3</strain>
    </source>
</reference>
<feature type="compositionally biased region" description="Low complexity" evidence="1">
    <location>
        <begin position="2778"/>
        <end position="2816"/>
    </location>
</feature>
<feature type="compositionally biased region" description="Pro residues" evidence="1">
    <location>
        <begin position="4467"/>
        <end position="4476"/>
    </location>
</feature>
<feature type="compositionally biased region" description="Low complexity" evidence="1">
    <location>
        <begin position="428"/>
        <end position="454"/>
    </location>
</feature>
<feature type="region of interest" description="Disordered" evidence="1">
    <location>
        <begin position="4238"/>
        <end position="4260"/>
    </location>
</feature>
<feature type="compositionally biased region" description="Pro residues" evidence="1">
    <location>
        <begin position="2232"/>
        <end position="2241"/>
    </location>
</feature>
<feature type="region of interest" description="Disordered" evidence="1">
    <location>
        <begin position="601"/>
        <end position="691"/>
    </location>
</feature>
<evidence type="ECO:0000313" key="3">
    <source>
        <dbReference type="EMBL" id="KAA0165397.1"/>
    </source>
</evidence>
<dbReference type="PANTHER" id="PTHR23244:SF493">
    <property type="entry name" value="GALACTOSE OXIDASE, CENTRAL DOMAIN FAMILY PROTEIN"/>
    <property type="match status" value="1"/>
</dbReference>
<proteinExistence type="predicted"/>
<evidence type="ECO:0000313" key="4">
    <source>
        <dbReference type="Proteomes" id="UP000324907"/>
    </source>
</evidence>
<dbReference type="Proteomes" id="UP000324907">
    <property type="component" value="Unassembled WGS sequence"/>
</dbReference>
<feature type="region of interest" description="Disordered" evidence="1">
    <location>
        <begin position="1635"/>
        <end position="1668"/>
    </location>
</feature>
<feature type="chain" id="PRO_5022740522" evidence="2">
    <location>
        <begin position="21"/>
        <end position="4588"/>
    </location>
</feature>
<dbReference type="PANTHER" id="PTHR23244">
    <property type="entry name" value="KELCH REPEAT DOMAIN"/>
    <property type="match status" value="1"/>
</dbReference>
<feature type="region of interest" description="Disordered" evidence="1">
    <location>
        <begin position="4013"/>
        <end position="4036"/>
    </location>
</feature>
<accession>A0A5A8DL71</accession>
<feature type="region of interest" description="Disordered" evidence="1">
    <location>
        <begin position="3817"/>
        <end position="3848"/>
    </location>
</feature>
<feature type="compositionally biased region" description="Gly residues" evidence="1">
    <location>
        <begin position="181"/>
        <end position="210"/>
    </location>
</feature>
<feature type="region of interest" description="Disordered" evidence="1">
    <location>
        <begin position="2232"/>
        <end position="2252"/>
    </location>
</feature>
<feature type="compositionally biased region" description="Gly residues" evidence="1">
    <location>
        <begin position="147"/>
        <end position="159"/>
    </location>
</feature>
<feature type="region of interest" description="Disordered" evidence="1">
    <location>
        <begin position="4447"/>
        <end position="4484"/>
    </location>
</feature>
<feature type="region of interest" description="Disordered" evidence="1">
    <location>
        <begin position="2765"/>
        <end position="2819"/>
    </location>
</feature>
<gene>
    <name evidence="3" type="ORF">FNF28_03453</name>
</gene>
<feature type="compositionally biased region" description="Low complexity" evidence="1">
    <location>
        <begin position="638"/>
        <end position="649"/>
    </location>
</feature>
<dbReference type="InterPro" id="IPR015915">
    <property type="entry name" value="Kelch-typ_b-propeller"/>
</dbReference>
<organism evidence="3 4">
    <name type="scientific">Cafeteria roenbergensis</name>
    <name type="common">Marine flagellate</name>
    <dbReference type="NCBI Taxonomy" id="33653"/>
    <lineage>
        <taxon>Eukaryota</taxon>
        <taxon>Sar</taxon>
        <taxon>Stramenopiles</taxon>
        <taxon>Bigyra</taxon>
        <taxon>Opalozoa</taxon>
        <taxon>Bicosoecida</taxon>
        <taxon>Cafeteriaceae</taxon>
        <taxon>Cafeteria</taxon>
    </lineage>
</organism>
<sequence>MSRAGVLFIAAIVWASLAVGAGPDAPVLEDHAALPASSPSAMHGAGTESRPLELQAGQPLLAGDARRLPTFAAAVRALVRAGDMTGLKALARMGKLAFERARLGRSGDEPALPPPPKRPSFYDRVPVSGARPPAAPKDAPNGAGDASRGGGGTGAGGAGADSEDGDTGSNADVLAPPSARRGGGAGAGGGGDGSSGSGPSGSGDGGGFGGSTAPDSAGLAAAEQARTQSEVASKTAAAAEDDTASSTATVLGVSTAGLPPPRPGGAVPKKCCACTGANPDLRWPGVSGSPLVNDMEKREEYVWGERGKEEMRNPVDRFNQPRPECCPCATDEDKQSDVAAGTAMAEAGKPAAGSEEEEAAVAGGDGGAATSSAEDLLGRRDSQSAGAGSGGGGGNAPVTPAQRDEQSEAEADGAADAIGARLKHEAASKGAAAAGAKGEQAAARAAGEAAGKSAPKVSAGAPKRKGPSLTVPGIDEMVRQTLPGAPTPSELEAQAEEDAPGDVSAEAEASSRPDSQRSPWREIVALVEAERQRDKVVAFGKSLDLRAALAALKDPSAHPNPTPARTELDRFRRALWRAVVSVRVKEMLAQRAVEAYNGGQRVPEGSVMRDPAGRSPAEADTATLQQQDRARSPLRSEAAAGAGLPPGARAEPDPAELALSAASARGSQRGQDVHIPQLLGTGPGSRNEGAVEGEARARFQAATGRQPADDAELYGGVDQARGGVATLVCRALAKAEGLDYRARPLSAEQCRELLRTAVRRGHREAAAAFRLLSRGPAQSLCAQLGRLQCHETLQEAIARGHTVTAFALKTLLNHATSRDPVFGRRRFLHAKSRLARQQLLWDAERGSLNASRLDALERAVRAADTAAAAEEEASEVVRKSLDLPVTGFLPPAEAAAASALHVGKAAARGQGLTGEFGGDTALPVVVREACAGKEGAMTVNCLCARVGPARCSESLFRAYVYGHDDVVQSLQRIRGSPVDGPATLFCKEIGWERCKMLSSNASQLAKAGRSDGRAVQLLWHALHGDHPVAAFDEDESMQRLSLTADVRVLSGGPAMDPVELARTGGVAPDVVNRSAASALPTGDDGVLRDLVDVLRRFRRFHREEAGTVPLEVAAWAAEHGRTDETLDESAVRLGLASVLPLGGISSVRHAELFRWLQDAEEDAEAPARDRGVALGSLAQYEKGSIFEYLARPAEELVKDAAAAAAEPVHPPVPQPSAAPASPVETDAAGQRPPLPPAAEPRRKLPADIAHAKVSGDGLVAPPDPAIAAQKAAVEAWDAKRKLIVGVCGPNPVPSNELDCLDLEGSCSLSKRALLGVAARLALQGKDEGDDELFASRNDCESAVDVVSGARGEWRPLNTFVPLPYPGALSHVIKANSFGAIADLLDSGAVSAESMLLAAPRAEAQLPEALAACSAAFPAYAAVGLGEPGLNPPLSWSAQVVAAARAATAAKPAPASLAIPLNLTGAVVESPQVLSAVWHMRSRPTLASGLPKGAVVVGEPKLVTQPASGGKPAQFPVPSALFCPNTVGRPLELAATARAADANTALVGREATSALSPQALGLQWREAKLNNLSHPGLHGYLAAVDSFWQCLPRALDGGGCLGTAGDPGEGPPMAGDPVEGLCNPVTGENCPCFGSESPSSPFECDDEVPRRKRRKRTTSSSKTTRTKNTNSYSIKLKLKDKNSKTKKAKKCDPNPFTNLLFFIFCIILMILEAIMKAIMGFTQISAVGGPATPMLLSAWEHNHGLVSAHALEAAAPPCASVSGPYGQLECVAQATASIEHLRVELPHHCHEWSQAFGCIEWDASMLQASADEEGLGSDEAAPPAEPTASELLSALLGSSAGHDARPDNEPGHVVAELRLGQDTEIDRHRVFQDVMHSLSAGDGGLGGLTRLAQEPDLSRRLLRSLDRRELSNSTASEVGRLPDSIVNSLLEAVHGRERGLARDPLDDTLVAINMTLVRDALSRAQELAAQGRTTVTAAELGLEPDHRAVQRFLQAGEESGPQGVVDPALASKGTGAASGALSKATGAASGALSKATGAASGALSKATGAASGALSKATGAASGALSKGKGLLDGLSGSARAALGTDTKELLEAARESLPDPKDAAKLQDLLASLKKSTGGAAAGPGAAIAAAAKLQPPGAAAVGANAHKGTLPSLNQPGVAGLGKVMGALGGLSKLGKLANMGKPNPIIAIFLKLLLLPFSIVRIIPLPLPWSFLALLFYPLVPPPIGFPGGAAPPPPPGAPPTLEAISGAGPAPPPGAKAPLGACTCFCPLEDTGLAALPPLYGHAMVAVDGGRSALMIGGGCVDSDSKGFSGDLGVTGDAWVLRLGVGNNTEISNRLADVLKDTAKGMMNVDDKNDTLANALAFEAVVNSYDRSFWLQPPRKGKRMAHTGHVWWQVGNDRPKVPTWRQKPFGNGGLRMPPRMGHTAVAFDRRLGDGSSVSLADFRRSMKKKGEQAAPAGPSQGEELYDAKEAILPLYKADKGKWAFAEAELNSALQAAIEQEFHTKLQPADLGVLRLAAAAKAKAAKAEADAKAKEGEAAEGKAKLLQVGGQAAPKQDEDDDREIEAVEEWQPTPAAGANSGGIWVPLDSSEEGDGWVGYRANASDSLFDVTIVLGGYSGGQVFGDVWALFRFPDDTAKACASPGSDGITCAMSQSPDAAFSTKWVNGADIARLIRRRAVTKKSEEATLTALHNANAKARMDWGGTSGADRRPVHVRDDQPVQWRWEWRDYTDTLKGTRPSARHRHAATSVLGEFMMVIGGEAPSSAVPASDPPPSDVASAASHGAPSSMSASSGGAPDSSAPSADSPASSSTSGQPRATRFLADVHLLHVPTMAWLPASIDAPEGHAMPPRAMHAAAAAGSSVFVFGGVAADGGPLGDLWRFQLPCSLPPPSEAPPGPSAYATPLALLPVKRLGVKCAASTGAAHAQFAMPHTITVRRVRPTGAMPTARFGHQMLLQNQRLLILGGFGAGTGRGSWRSRLDATGLRIDATLLDAGLPSVTKVSPSVLSLSGVDPVTGSSSTRMMIYGRGLGTCPPWGWAWVRGTNRCVAGCKGWKSRSGWAANSADGGRVGSRLADGSDGFAATVSAREAAPDGTAECAEEDVGSWSGNNPAAPAVSIGHHECKGVVWFSPFALSCVIEGRLSDPQFAASETFPIFVTLPDGRNNHAAAVAAVDESLGATLGPEQASGFFLESDTAKLADMEAASARPASWGETPPPGDGLAAVLGLGKDGAEPKRGAAAFLQTGSARPSSAAALGIEQLFRLAEAGADRGAAGPAAQAREHVAAMLGSAALEARRDASDALEAASAAARRRSAALDADAQWLDAQAEASDAVARGAGPESFLQRAARATGHLHANAAHSAREHARVARLAADSASGSLARLGASARRASARSRTDADGGAPVALGSRALAPVLRVGAPLLAAVYPPQMVDMPMRGPVILVGSGFGQYESEDSNSKAKVPGKGVVFDLFGTGPPLASAWFGNRPCVRLIVVSDSVAVCACFARGPEADMDKLSRFVERIEDEDAPSLLQMFGNEFVKKEGATVEKLSHTDTTSYGAAFVEARMPDPAWPIDPTVADEAAAPWGRAVFYRRGRPSNLRPFTLLPMGSARPGTAVMVDMETERNIMGLPLVLIGEALKTLLSGPAPKKPSLGLFAKLKAAAKSRAELAKWKKHTKKYANPILPKPGPPAETYPPYLDYEIDAAFWDRSTMSQPELFRKAYYVKGKARLRTLARSCPPVEALRTPLLAAERIAGTIGAAMASGLGNGGTPAQAVAKAEPPDDKDVAQTSPLIVAGKLSVVKAGPAFLQTAASIKEAPTAAGGRKASTRGQAARRDANAVPGEGGSSRAVWRLTGPAGADTAGCGVDGAKGRPRFRGSRGGKCAASESSASEPVCDIRVPALEAQYATHLSDAPGTVITEGCGCGSVLRSAMHGTGSAGPVSQISNADVPGECRRNLAAYGWVLGCVDLARTYADVCGVSRDDALLERVEESGSSASEADALEALAWAAAGTGWRPSHRFRQRQQQGQQERERARSASARFAAGHAGASTLARTRALLANALSMAGPGAARDAVALEALEGDDGVEAGLRGVDREGEALSADAEAGLRGEAAASRSYLARLKAGNDAARLQREGSSGQVASVADMAAEGGAAPDALANDIQDAVSDATVAGLSAQGMLAVARRAAHGFGMSAGDFDAGLLQAGARAARRASARGGGSRAQGVLQASDESVGSDGAAALVQQRARGDGSEGDEAEGSFGSGLPARPSSVVASAAEVLGPALRSQCSALRELLRGRCVALPALRRALPDLVRVARRRFDEADAAASKGLLSTGPIRPAGEDSDSLFGAPVPASAALGAEAARAESDGAVGRAVSALQRMRRRAAAAIGTRKNVTRGDAGISAEHLAEETAGARFASASAASRALATAAAAEAVQLAMEDAGVSGNVGPVTLAVLPEPADPGEPPKPERRPQPPLDVPPLPDSDEAPVASFSRPDAVCFQGRPPTPRVGFGAVALGDTTTFVVYGGLAEVAGDVLKNSLVGGLPRVVQTPKNDTHLVFQLSPAQMAEASMSRFACRPEQSESLRAARLLPDDA</sequence>
<feature type="compositionally biased region" description="Low complexity" evidence="1">
    <location>
        <begin position="1657"/>
        <end position="1668"/>
    </location>
</feature>
<name>A0A5A8DL71_CAFRO</name>
<feature type="region of interest" description="Disordered" evidence="1">
    <location>
        <begin position="3204"/>
        <end position="3223"/>
    </location>
</feature>
<feature type="region of interest" description="Disordered" evidence="1">
    <location>
        <begin position="105"/>
        <end position="267"/>
    </location>
</feature>
<dbReference type="SUPFAM" id="SSF117281">
    <property type="entry name" value="Kelch motif"/>
    <property type="match status" value="1"/>
</dbReference>
<feature type="compositionally biased region" description="Low complexity" evidence="1">
    <location>
        <begin position="229"/>
        <end position="250"/>
    </location>
</feature>
<keyword evidence="2" id="KW-0732">Signal</keyword>
<protein>
    <submittedName>
        <fullName evidence="3">Uncharacterized protein</fullName>
    </submittedName>
</protein>
<dbReference type="Gene3D" id="2.120.10.80">
    <property type="entry name" value="Kelch-type beta propeller"/>
    <property type="match status" value="1"/>
</dbReference>
<dbReference type="EMBL" id="VLTL01000047">
    <property type="protein sequence ID" value="KAA0165397.1"/>
    <property type="molecule type" value="Genomic_DNA"/>
</dbReference>
<evidence type="ECO:0000256" key="2">
    <source>
        <dbReference type="SAM" id="SignalP"/>
    </source>
</evidence>